<dbReference type="RefSeq" id="WP_010122546.1">
    <property type="nucleotide sequence ID" value="NZ_DAITTW010000001.1"/>
</dbReference>
<dbReference type="NCBIfam" id="TIGR03592">
    <property type="entry name" value="yidC_oxa1_cterm"/>
    <property type="match status" value="1"/>
</dbReference>
<evidence type="ECO:0000256" key="11">
    <source>
        <dbReference type="ARBA" id="ARBA00025034"/>
    </source>
</evidence>
<dbReference type="GO" id="GO:0005886">
    <property type="term" value="C:plasma membrane"/>
    <property type="evidence" value="ECO:0007669"/>
    <property type="project" value="UniProtKB-SubCell"/>
</dbReference>
<feature type="region of interest" description="Disordered" evidence="17">
    <location>
        <begin position="408"/>
        <end position="441"/>
    </location>
</feature>
<dbReference type="Pfam" id="PF02096">
    <property type="entry name" value="60KD_IMP"/>
    <property type="match status" value="1"/>
</dbReference>
<evidence type="ECO:0000259" key="19">
    <source>
        <dbReference type="Pfam" id="PF02096"/>
    </source>
</evidence>
<dbReference type="Proteomes" id="UP000261739">
    <property type="component" value="Unassembled WGS sequence"/>
</dbReference>
<proteinExistence type="inferred from homology"/>
<protein>
    <recommendedName>
        <fullName evidence="3">Membrane protein insertase YidC</fullName>
    </recommendedName>
    <alternativeName>
        <fullName evidence="15">Foldase YidC</fullName>
    </alternativeName>
    <alternativeName>
        <fullName evidence="14">Membrane integrase YidC</fullName>
    </alternativeName>
    <alternativeName>
        <fullName evidence="13">Membrane protein YidC</fullName>
    </alternativeName>
</protein>
<sequence length="441" mass="49318">MLNFIYYPISWVLWFWHKAWSLILDPDSGVTWALSIIFLVVTIRLILLKPMINQLRSGRKMQEMQPRMQEIRSKYSNDQQTQAMEMRKLQKEMGVNPLASCLPMLVQIPIFIGLFHVLRSFNRTGSGHGQLGMSIEETRNTANYGFGIDDVQSFLDARLFGAPLSSYISMDPDMYGAFSSDGSVDFSRGNIIAVVLPIMVIAAVFMHFNARMSLNRQAKRKASQPKKKNPTQQEQMMETQMNMMQKLMLWVMPVLSIAGAFLWHVGLAVYMFTNTTWTVFQQYFVFKKMDREEEEAKEAKLAAKRTSAPKVGKKPKQGQAAAAQQTATAVLDKKDDKDNGDDEAAPDTAKAAKAGKAGKAEAATTEDAASGQQAGAGSHLTAEQKATVTGQIAGMSADQLDAEIARLTDLIDNPPSKNQRKKRGRNIEHRTLLQQRRSELD</sequence>
<keyword evidence="7" id="KW-0653">Protein transport</keyword>
<feature type="transmembrane region" description="Helical" evidence="18">
    <location>
        <begin position="247"/>
        <end position="272"/>
    </location>
</feature>
<evidence type="ECO:0000256" key="13">
    <source>
        <dbReference type="ARBA" id="ARBA00031538"/>
    </source>
</evidence>
<evidence type="ECO:0000256" key="10">
    <source>
        <dbReference type="ARBA" id="ARBA00023186"/>
    </source>
</evidence>
<feature type="region of interest" description="Disordered" evidence="17">
    <location>
        <begin position="300"/>
        <end position="382"/>
    </location>
</feature>
<dbReference type="NCBIfam" id="NF002899">
    <property type="entry name" value="PRK03449.1"/>
    <property type="match status" value="1"/>
</dbReference>
<feature type="compositionally biased region" description="Low complexity" evidence="17">
    <location>
        <begin position="317"/>
        <end position="330"/>
    </location>
</feature>
<feature type="domain" description="Membrane insertase YidC/Oxa/ALB C-terminal" evidence="19">
    <location>
        <begin position="32"/>
        <end position="285"/>
    </location>
</feature>
<feature type="transmembrane region" description="Helical" evidence="18">
    <location>
        <begin position="191"/>
        <end position="210"/>
    </location>
</feature>
<name>A0A3D4T173_9CORY</name>
<reference evidence="20 21" key="1">
    <citation type="journal article" date="2018" name="Nat. Biotechnol.">
        <title>A standardized bacterial taxonomy based on genome phylogeny substantially revises the tree of life.</title>
        <authorList>
            <person name="Parks D.H."/>
            <person name="Chuvochina M."/>
            <person name="Waite D.W."/>
            <person name="Rinke C."/>
            <person name="Skarshewski A."/>
            <person name="Chaumeil P.A."/>
            <person name="Hugenholtz P."/>
        </authorList>
    </citation>
    <scope>NUCLEOTIDE SEQUENCE [LARGE SCALE GENOMIC DNA]</scope>
    <source>
        <strain evidence="20">UBA11247</strain>
    </source>
</reference>
<keyword evidence="4" id="KW-0813">Transport</keyword>
<feature type="transmembrane region" description="Helical" evidence="18">
    <location>
        <begin position="30"/>
        <end position="52"/>
    </location>
</feature>
<evidence type="ECO:0000256" key="3">
    <source>
        <dbReference type="ARBA" id="ARBA00015325"/>
    </source>
</evidence>
<dbReference type="GO" id="GO:0032977">
    <property type="term" value="F:membrane insertase activity"/>
    <property type="evidence" value="ECO:0007669"/>
    <property type="project" value="InterPro"/>
</dbReference>
<feature type="compositionally biased region" description="Low complexity" evidence="17">
    <location>
        <begin position="346"/>
        <end position="378"/>
    </location>
</feature>
<evidence type="ECO:0000256" key="4">
    <source>
        <dbReference type="ARBA" id="ARBA00022448"/>
    </source>
</evidence>
<dbReference type="InterPro" id="IPR001708">
    <property type="entry name" value="YidC/ALB3/OXA1/COX18"/>
</dbReference>
<evidence type="ECO:0000256" key="9">
    <source>
        <dbReference type="ARBA" id="ARBA00023136"/>
    </source>
</evidence>
<dbReference type="GO" id="GO:0051205">
    <property type="term" value="P:protein insertion into membrane"/>
    <property type="evidence" value="ECO:0007669"/>
    <property type="project" value="TreeGrafter"/>
</dbReference>
<dbReference type="CDD" id="cd20070">
    <property type="entry name" value="5TM_YidC_Alb3"/>
    <property type="match status" value="1"/>
</dbReference>
<keyword evidence="8 18" id="KW-1133">Transmembrane helix</keyword>
<keyword evidence="10" id="KW-0143">Chaperone</keyword>
<evidence type="ECO:0000256" key="8">
    <source>
        <dbReference type="ARBA" id="ARBA00022989"/>
    </source>
</evidence>
<evidence type="ECO:0000256" key="6">
    <source>
        <dbReference type="ARBA" id="ARBA00022692"/>
    </source>
</evidence>
<dbReference type="InterPro" id="IPR047196">
    <property type="entry name" value="YidC_ALB_C"/>
</dbReference>
<comment type="function">
    <text evidence="11">Required for the insertion and/or proper folding and/or complex formation of integral membrane proteins into the membrane. Involved in integration of membrane proteins that insert both dependently and independently of the Sec translocase complex, as well as at least some lipoproteins. Aids folding of multispanning membrane proteins.</text>
</comment>
<organism evidence="20 21">
    <name type="scientific">Corynebacterium nuruki</name>
    <dbReference type="NCBI Taxonomy" id="1032851"/>
    <lineage>
        <taxon>Bacteria</taxon>
        <taxon>Bacillati</taxon>
        <taxon>Actinomycetota</taxon>
        <taxon>Actinomycetes</taxon>
        <taxon>Mycobacteriales</taxon>
        <taxon>Corynebacteriaceae</taxon>
        <taxon>Corynebacterium</taxon>
    </lineage>
</organism>
<dbReference type="PANTHER" id="PTHR12428">
    <property type="entry name" value="OXA1"/>
    <property type="match status" value="1"/>
</dbReference>
<keyword evidence="9 18" id="KW-0472">Membrane</keyword>
<evidence type="ECO:0000256" key="7">
    <source>
        <dbReference type="ARBA" id="ARBA00022927"/>
    </source>
</evidence>
<evidence type="ECO:0000256" key="17">
    <source>
        <dbReference type="SAM" id="MobiDB-lite"/>
    </source>
</evidence>
<dbReference type="GO" id="GO:0015031">
    <property type="term" value="P:protein transport"/>
    <property type="evidence" value="ECO:0007669"/>
    <property type="project" value="UniProtKB-KW"/>
</dbReference>
<comment type="caution">
    <text evidence="20">The sequence shown here is derived from an EMBL/GenBank/DDBJ whole genome shotgun (WGS) entry which is preliminary data.</text>
</comment>
<evidence type="ECO:0000256" key="12">
    <source>
        <dbReference type="ARBA" id="ARBA00026028"/>
    </source>
</evidence>
<evidence type="ECO:0000313" key="21">
    <source>
        <dbReference type="Proteomes" id="UP000261739"/>
    </source>
</evidence>
<dbReference type="PANTHER" id="PTHR12428:SF65">
    <property type="entry name" value="CYTOCHROME C OXIDASE ASSEMBLY PROTEIN COX18, MITOCHONDRIAL"/>
    <property type="match status" value="1"/>
</dbReference>
<evidence type="ECO:0000256" key="18">
    <source>
        <dbReference type="SAM" id="Phobius"/>
    </source>
</evidence>
<evidence type="ECO:0000256" key="1">
    <source>
        <dbReference type="ARBA" id="ARBA00004651"/>
    </source>
</evidence>
<dbReference type="InterPro" id="IPR028055">
    <property type="entry name" value="YidC/Oxa/ALB_C"/>
</dbReference>
<keyword evidence="5" id="KW-1003">Cell membrane</keyword>
<feature type="compositionally biased region" description="Basic and acidic residues" evidence="17">
    <location>
        <begin position="425"/>
        <end position="441"/>
    </location>
</feature>
<feature type="transmembrane region" description="Helical" evidence="18">
    <location>
        <begin position="94"/>
        <end position="118"/>
    </location>
</feature>
<dbReference type="AlphaFoldDB" id="A0A3D4T173"/>
<evidence type="ECO:0000256" key="15">
    <source>
        <dbReference type="ARBA" id="ARBA00033342"/>
    </source>
</evidence>
<evidence type="ECO:0000256" key="14">
    <source>
        <dbReference type="ARBA" id="ARBA00033245"/>
    </source>
</evidence>
<keyword evidence="6 16" id="KW-0812">Transmembrane</keyword>
<evidence type="ECO:0000313" key="20">
    <source>
        <dbReference type="EMBL" id="HCT15294.1"/>
    </source>
</evidence>
<evidence type="ECO:0000256" key="5">
    <source>
        <dbReference type="ARBA" id="ARBA00022475"/>
    </source>
</evidence>
<dbReference type="EMBL" id="DQID01000285">
    <property type="protein sequence ID" value="HCT15294.1"/>
    <property type="molecule type" value="Genomic_DNA"/>
</dbReference>
<gene>
    <name evidence="20" type="ORF">DIW82_11070</name>
</gene>
<evidence type="ECO:0000256" key="2">
    <source>
        <dbReference type="ARBA" id="ARBA00010527"/>
    </source>
</evidence>
<evidence type="ECO:0000256" key="16">
    <source>
        <dbReference type="RuleBase" id="RU003945"/>
    </source>
</evidence>
<comment type="similarity">
    <text evidence="2">Belongs to the OXA1/ALB3/YidC family. Type 1 subfamily.</text>
</comment>
<comment type="subcellular location">
    <subcellularLocation>
        <location evidence="1">Cell membrane</location>
        <topology evidence="1">Multi-pass membrane protein</topology>
    </subcellularLocation>
    <subcellularLocation>
        <location evidence="16">Membrane</location>
        <topology evidence="16">Multi-pass membrane protein</topology>
    </subcellularLocation>
</comment>
<comment type="subunit">
    <text evidence="12">Interacts with the Sec translocase complex via SecD. Specifically interacts with transmembrane segments of nascent integral membrane proteins during membrane integration.</text>
</comment>
<accession>A0A3D4T173</accession>